<organism evidence="3 4">
    <name type="scientific">Ectopseudomonas alcaliphila</name>
    <dbReference type="NCBI Taxonomy" id="101564"/>
    <lineage>
        <taxon>Bacteria</taxon>
        <taxon>Pseudomonadati</taxon>
        <taxon>Pseudomonadota</taxon>
        <taxon>Gammaproteobacteria</taxon>
        <taxon>Pseudomonadales</taxon>
        <taxon>Pseudomonadaceae</taxon>
        <taxon>Ectopseudomonas</taxon>
    </lineage>
</organism>
<feature type="transmembrane region" description="Helical" evidence="1">
    <location>
        <begin position="40"/>
        <end position="57"/>
    </location>
</feature>
<evidence type="ECO:0008006" key="6">
    <source>
        <dbReference type="Google" id="ProtNLM"/>
    </source>
</evidence>
<dbReference type="Proteomes" id="UP001278050">
    <property type="component" value="Unassembled WGS sequence"/>
</dbReference>
<dbReference type="Proteomes" id="UP000182413">
    <property type="component" value="Unassembled WGS sequence"/>
</dbReference>
<protein>
    <recommendedName>
        <fullName evidence="6">YcxB-like protein</fullName>
    </recommendedName>
</protein>
<dbReference type="EMBL" id="FNAE01000005">
    <property type="protein sequence ID" value="SDE99384.1"/>
    <property type="molecule type" value="Genomic_DNA"/>
</dbReference>
<proteinExistence type="predicted"/>
<dbReference type="AlphaFoldDB" id="A0A1G7HGG3"/>
<reference evidence="3 4" key="1">
    <citation type="submission" date="2016-10" db="EMBL/GenBank/DDBJ databases">
        <authorList>
            <person name="de Groot N.N."/>
        </authorList>
    </citation>
    <scope>NUCLEOTIDE SEQUENCE [LARGE SCALE GENOMIC DNA]</scope>
    <source>
        <strain evidence="3 4">JCM 10630</strain>
    </source>
</reference>
<reference evidence="2 5" key="2">
    <citation type="submission" date="2023-11" db="EMBL/GenBank/DDBJ databases">
        <title>MicrobeMod: A computational toolkit for identifying prokaryotic methylation and restriction-modification with nanopore sequencing.</title>
        <authorList>
            <person name="Crits-Christoph A."/>
            <person name="Kang S.C."/>
            <person name="Lee H."/>
            <person name="Ostrov N."/>
        </authorList>
    </citation>
    <scope>NUCLEOTIDE SEQUENCE [LARGE SCALE GENOMIC DNA]</scope>
    <source>
        <strain evidence="2 5">ATCC BAA-571</strain>
    </source>
</reference>
<evidence type="ECO:0000256" key="1">
    <source>
        <dbReference type="SAM" id="Phobius"/>
    </source>
</evidence>
<evidence type="ECO:0000313" key="3">
    <source>
        <dbReference type="EMBL" id="SDE99384.1"/>
    </source>
</evidence>
<feature type="transmembrane region" description="Helical" evidence="1">
    <location>
        <begin position="63"/>
        <end position="80"/>
    </location>
</feature>
<keyword evidence="1" id="KW-1133">Transmembrane helix</keyword>
<dbReference type="EMBL" id="JAWXXP010000001">
    <property type="protein sequence ID" value="MDX5993752.1"/>
    <property type="molecule type" value="Genomic_DNA"/>
</dbReference>
<evidence type="ECO:0000313" key="4">
    <source>
        <dbReference type="Proteomes" id="UP000182413"/>
    </source>
</evidence>
<keyword evidence="1" id="KW-0812">Transmembrane</keyword>
<dbReference type="RefSeq" id="WP_074679726.1">
    <property type="nucleotide sequence ID" value="NZ_CBCSET010000007.1"/>
</dbReference>
<sequence length="205" mass="23068">MEIRFSLTAADLQTLADETVDARVKNNDQHFDWQQRHTPALILSLALACAALSPWMLYGRYSAESIIALLLAMPLLFVLGRRYTPRLAALGQARNAHIRQRSSDALGISLHKQLQSSRDQLIGVHVWQITPQALRMTSPSGQQVEISWNTIACVTQTASFYRLASTSQRLMGLAYVLPRQSREMEAPLYEQGLAELLQHCQRNPN</sequence>
<evidence type="ECO:0000313" key="5">
    <source>
        <dbReference type="Proteomes" id="UP001278050"/>
    </source>
</evidence>
<keyword evidence="5" id="KW-1185">Reference proteome</keyword>
<keyword evidence="1" id="KW-0472">Membrane</keyword>
<name>A0A1G7HGG3_9GAMM</name>
<gene>
    <name evidence="3" type="ORF">SAMN05216575_10584</name>
    <name evidence="2" type="ORF">SIM71_16910</name>
</gene>
<evidence type="ECO:0000313" key="2">
    <source>
        <dbReference type="EMBL" id="MDX5993752.1"/>
    </source>
</evidence>
<accession>A0A1G7HGG3</accession>